<dbReference type="InterPro" id="IPR003749">
    <property type="entry name" value="ThiS/MoaD-like"/>
</dbReference>
<reference evidence="1 2" key="1">
    <citation type="submission" date="2019-04" db="EMBL/GenBank/DDBJ databases">
        <title>Genome sequence of Pelagicola litoralis CL-ES2.</title>
        <authorList>
            <person name="Cao J."/>
        </authorList>
    </citation>
    <scope>NUCLEOTIDE SEQUENCE [LARGE SCALE GENOMIC DNA]</scope>
    <source>
        <strain evidence="1 2">CL-ES2</strain>
    </source>
</reference>
<protein>
    <submittedName>
        <fullName evidence="1">MoaD/ThiS family protein</fullName>
    </submittedName>
</protein>
<proteinExistence type="predicted"/>
<keyword evidence="2" id="KW-1185">Reference proteome</keyword>
<dbReference type="Pfam" id="PF02597">
    <property type="entry name" value="ThiS"/>
    <property type="match status" value="1"/>
</dbReference>
<dbReference type="InterPro" id="IPR012675">
    <property type="entry name" value="Beta-grasp_dom_sf"/>
</dbReference>
<name>A0A4U7MWA9_9RHOB</name>
<dbReference type="Proteomes" id="UP000306575">
    <property type="component" value="Unassembled WGS sequence"/>
</dbReference>
<dbReference type="EMBL" id="SULI01000027">
    <property type="protein sequence ID" value="TKZ17137.1"/>
    <property type="molecule type" value="Genomic_DNA"/>
</dbReference>
<accession>A0A4U7MWA9</accession>
<evidence type="ECO:0000313" key="2">
    <source>
        <dbReference type="Proteomes" id="UP000306575"/>
    </source>
</evidence>
<dbReference type="AlphaFoldDB" id="A0A4U7MWA9"/>
<dbReference type="SUPFAM" id="SSF54285">
    <property type="entry name" value="MoaD/ThiS"/>
    <property type="match status" value="1"/>
</dbReference>
<dbReference type="OrthoDB" id="8087696at2"/>
<dbReference type="InterPro" id="IPR016155">
    <property type="entry name" value="Mopterin_synth/thiamin_S_b"/>
</dbReference>
<comment type="caution">
    <text evidence="1">The sequence shown here is derived from an EMBL/GenBank/DDBJ whole genome shotgun (WGS) entry which is preliminary data.</text>
</comment>
<sequence length="81" mass="8923">MVEVHLWSGLRRFVEGRDTIHVQAKTVGEVFDAIKADYPALRPVLDAGVSISVDGQIIVAGRHEPIRDDSEVFLLQKLKGG</sequence>
<evidence type="ECO:0000313" key="1">
    <source>
        <dbReference type="EMBL" id="TKZ17137.1"/>
    </source>
</evidence>
<dbReference type="RefSeq" id="WP_138017245.1">
    <property type="nucleotide sequence ID" value="NZ_SULI01000027.1"/>
</dbReference>
<gene>
    <name evidence="1" type="ORF">FAP39_15230</name>
</gene>
<dbReference type="CDD" id="cd17040">
    <property type="entry name" value="Ubl_MoaD_like"/>
    <property type="match status" value="1"/>
</dbReference>
<organism evidence="1 2">
    <name type="scientific">Shimia litoralis</name>
    <dbReference type="NCBI Taxonomy" id="420403"/>
    <lineage>
        <taxon>Bacteria</taxon>
        <taxon>Pseudomonadati</taxon>
        <taxon>Pseudomonadota</taxon>
        <taxon>Alphaproteobacteria</taxon>
        <taxon>Rhodobacterales</taxon>
        <taxon>Roseobacteraceae</taxon>
    </lineage>
</organism>
<dbReference type="Gene3D" id="3.10.20.30">
    <property type="match status" value="1"/>
</dbReference>